<reference evidence="2 3" key="1">
    <citation type="submission" date="2019-02" db="EMBL/GenBank/DDBJ databases">
        <title>Deep-cultivation of Planctomycetes and their phenomic and genomic characterization uncovers novel biology.</title>
        <authorList>
            <person name="Wiegand S."/>
            <person name="Jogler M."/>
            <person name="Boedeker C."/>
            <person name="Pinto D."/>
            <person name="Vollmers J."/>
            <person name="Rivas-Marin E."/>
            <person name="Kohn T."/>
            <person name="Peeters S.H."/>
            <person name="Heuer A."/>
            <person name="Rast P."/>
            <person name="Oberbeckmann S."/>
            <person name="Bunk B."/>
            <person name="Jeske O."/>
            <person name="Meyerdierks A."/>
            <person name="Storesund J.E."/>
            <person name="Kallscheuer N."/>
            <person name="Luecker S."/>
            <person name="Lage O.M."/>
            <person name="Pohl T."/>
            <person name="Merkel B.J."/>
            <person name="Hornburger P."/>
            <person name="Mueller R.-W."/>
            <person name="Bruemmer F."/>
            <person name="Labrenz M."/>
            <person name="Spormann A.M."/>
            <person name="Op Den Camp H."/>
            <person name="Overmann J."/>
            <person name="Amann R."/>
            <person name="Jetten M.S.M."/>
            <person name="Mascher T."/>
            <person name="Medema M.H."/>
            <person name="Devos D.P."/>
            <person name="Kaster A.-K."/>
            <person name="Ovreas L."/>
            <person name="Rohde M."/>
            <person name="Galperin M.Y."/>
            <person name="Jogler C."/>
        </authorList>
    </citation>
    <scope>NUCLEOTIDE SEQUENCE [LARGE SCALE GENOMIC DNA]</scope>
    <source>
        <strain evidence="2 3">Pla22</strain>
    </source>
</reference>
<evidence type="ECO:0000256" key="1">
    <source>
        <dbReference type="SAM" id="MobiDB-lite"/>
    </source>
</evidence>
<dbReference type="AlphaFoldDB" id="A0A5C5WMB1"/>
<comment type="caution">
    <text evidence="2">The sequence shown here is derived from an EMBL/GenBank/DDBJ whole genome shotgun (WGS) entry which is preliminary data.</text>
</comment>
<dbReference type="Proteomes" id="UP000316598">
    <property type="component" value="Unassembled WGS sequence"/>
</dbReference>
<sequence>MTDSVKQEFTKRDRESGHSTLDQASPNTWERNFLPQTPILTSAEYRKGLLAREGQITKTSEATLCIPIPALAELYLTLAASTWLTPIANWQANANTGLTLRLRYLADPLRYLAVR</sequence>
<keyword evidence="3" id="KW-1185">Reference proteome</keyword>
<evidence type="ECO:0000313" key="2">
    <source>
        <dbReference type="EMBL" id="TWT51229.1"/>
    </source>
</evidence>
<organism evidence="2 3">
    <name type="scientific">Rubripirellula amarantea</name>
    <dbReference type="NCBI Taxonomy" id="2527999"/>
    <lineage>
        <taxon>Bacteria</taxon>
        <taxon>Pseudomonadati</taxon>
        <taxon>Planctomycetota</taxon>
        <taxon>Planctomycetia</taxon>
        <taxon>Pirellulales</taxon>
        <taxon>Pirellulaceae</taxon>
        <taxon>Rubripirellula</taxon>
    </lineage>
</organism>
<dbReference type="EMBL" id="SJPI01000002">
    <property type="protein sequence ID" value="TWT51229.1"/>
    <property type="molecule type" value="Genomic_DNA"/>
</dbReference>
<name>A0A5C5WMB1_9BACT</name>
<gene>
    <name evidence="2" type="ORF">Pla22_40060</name>
</gene>
<protein>
    <submittedName>
        <fullName evidence="2">Uncharacterized protein</fullName>
    </submittedName>
</protein>
<proteinExistence type="predicted"/>
<feature type="compositionally biased region" description="Basic and acidic residues" evidence="1">
    <location>
        <begin position="1"/>
        <end position="17"/>
    </location>
</feature>
<evidence type="ECO:0000313" key="3">
    <source>
        <dbReference type="Proteomes" id="UP000316598"/>
    </source>
</evidence>
<feature type="compositionally biased region" description="Polar residues" evidence="1">
    <location>
        <begin position="18"/>
        <end position="30"/>
    </location>
</feature>
<accession>A0A5C5WMB1</accession>
<feature type="region of interest" description="Disordered" evidence="1">
    <location>
        <begin position="1"/>
        <end position="30"/>
    </location>
</feature>